<evidence type="ECO:0000313" key="3">
    <source>
        <dbReference type="Proteomes" id="UP001249394"/>
    </source>
</evidence>
<keyword evidence="3" id="KW-1185">Reference proteome</keyword>
<evidence type="ECO:0000256" key="1">
    <source>
        <dbReference type="SAM" id="MobiDB-lite"/>
    </source>
</evidence>
<accession>A0ABY9UFW7</accession>
<evidence type="ECO:0000313" key="2">
    <source>
        <dbReference type="EMBL" id="WND21177.1"/>
    </source>
</evidence>
<gene>
    <name evidence="2" type="ORF">RI060_29265</name>
</gene>
<name>A0ABY9UFW7_STRVL</name>
<organism evidence="2 3">
    <name type="scientific">Streptomyces violaceus</name>
    <name type="common">Streptomyces venezuelae</name>
    <dbReference type="NCBI Taxonomy" id="1936"/>
    <lineage>
        <taxon>Bacteria</taxon>
        <taxon>Bacillati</taxon>
        <taxon>Actinomycetota</taxon>
        <taxon>Actinomycetes</taxon>
        <taxon>Kitasatosporales</taxon>
        <taxon>Streptomycetaceae</taxon>
        <taxon>Streptomyces</taxon>
    </lineage>
</organism>
<sequence>MPESGYSWQKPFKAEPIEARHVRLWVAGRVRHPDAPTIAHELYVAILSSGAPAIEMTLSTAGRRIRITALGHDPLPLLYSHGPGWQIIANLASTSGLTTDECGLWAQLGTSRRPDPEEAASDQHTTRDSR</sequence>
<reference evidence="2 3" key="1">
    <citation type="submission" date="2023-09" db="EMBL/GenBank/DDBJ databases">
        <title>The genome sequence of Streptomyces anthocyanicus.</title>
        <authorList>
            <person name="Mo P."/>
        </authorList>
    </citation>
    <scope>NUCLEOTIDE SEQUENCE [LARGE SCALE GENOMIC DNA]</scope>
    <source>
        <strain evidence="2 3">JCM 4387</strain>
    </source>
</reference>
<feature type="region of interest" description="Disordered" evidence="1">
    <location>
        <begin position="107"/>
        <end position="130"/>
    </location>
</feature>
<protein>
    <submittedName>
        <fullName evidence="2">Uncharacterized protein</fullName>
    </submittedName>
</protein>
<proteinExistence type="predicted"/>
<dbReference type="EMBL" id="CP134213">
    <property type="protein sequence ID" value="WND21177.1"/>
    <property type="molecule type" value="Genomic_DNA"/>
</dbReference>
<dbReference type="Proteomes" id="UP001249394">
    <property type="component" value="Chromosome"/>
</dbReference>